<evidence type="ECO:0000256" key="4">
    <source>
        <dbReference type="ARBA" id="ARBA00022679"/>
    </source>
</evidence>
<evidence type="ECO:0000256" key="3">
    <source>
        <dbReference type="ARBA" id="ARBA00022676"/>
    </source>
</evidence>
<evidence type="ECO:0000256" key="2">
    <source>
        <dbReference type="ARBA" id="ARBA00006962"/>
    </source>
</evidence>
<comment type="caution">
    <text evidence="7">The sequence shown here is derived from an EMBL/GenBank/DDBJ whole genome shotgun (WGS) entry which is preliminary data.</text>
</comment>
<organism evidence="7 8">
    <name type="scientific">Aliibacillus thermotolerans</name>
    <dbReference type="NCBI Taxonomy" id="1834418"/>
    <lineage>
        <taxon>Bacteria</taxon>
        <taxon>Bacillati</taxon>
        <taxon>Bacillota</taxon>
        <taxon>Bacilli</taxon>
        <taxon>Bacillales</taxon>
        <taxon>Bacillaceae</taxon>
        <taxon>Aliibacillus</taxon>
    </lineage>
</organism>
<keyword evidence="3" id="KW-0328">Glycosyltransferase</keyword>
<dbReference type="InterPro" id="IPR007235">
    <property type="entry name" value="Glyco_trans_28_C"/>
</dbReference>
<protein>
    <submittedName>
        <fullName evidence="7">PssE/Cps14G family polysaccharide biosynthesis glycosyltransferase</fullName>
    </submittedName>
</protein>
<feature type="domain" description="Glycosyl transferase family 28 C-terminal" evidence="6">
    <location>
        <begin position="1"/>
        <end position="158"/>
    </location>
</feature>
<dbReference type="RefSeq" id="WP_270898321.1">
    <property type="nucleotide sequence ID" value="NZ_JBHSPF010000022.1"/>
</dbReference>
<comment type="subcellular location">
    <subcellularLocation>
        <location evidence="1">Endoplasmic reticulum</location>
    </subcellularLocation>
</comment>
<gene>
    <name evidence="7" type="primary">pssE</name>
    <name evidence="7" type="ORF">ACFPTR_05965</name>
</gene>
<dbReference type="SUPFAM" id="SSF53756">
    <property type="entry name" value="UDP-Glycosyltransferase/glycogen phosphorylase"/>
    <property type="match status" value="1"/>
</dbReference>
<dbReference type="PANTHER" id="PTHR12867:SF6">
    <property type="entry name" value="N-ACETYLGLUCOSAMINYLDIPHOSPHODOLICHOL N-ACETYLGLUCOSAMINYLTRANSFERASE"/>
    <property type="match status" value="1"/>
</dbReference>
<dbReference type="Proteomes" id="UP001596143">
    <property type="component" value="Unassembled WGS sequence"/>
</dbReference>
<proteinExistence type="inferred from homology"/>
<dbReference type="InterPro" id="IPR048097">
    <property type="entry name" value="Cps14G-like"/>
</dbReference>
<keyword evidence="5" id="KW-0256">Endoplasmic reticulum</keyword>
<evidence type="ECO:0000256" key="5">
    <source>
        <dbReference type="ARBA" id="ARBA00022824"/>
    </source>
</evidence>
<sequence length="159" mass="18063">MIFVVLGTHELPFTRLLKEVDRLKTEGVIHERIVVQSGHTKYESEQMELIPFMSFEEMDRLYDEARIIIAHAGTGSIIQGVKKGKRVIAVPRLEKFGEHNDDHQLEIVAQFGQAGHIIGTEGPDDLEEALKKAESFEPVPFVSGRENILKLLEDFIDRI</sequence>
<dbReference type="Pfam" id="PF04101">
    <property type="entry name" value="Glyco_tran_28_C"/>
    <property type="match status" value="1"/>
</dbReference>
<evidence type="ECO:0000256" key="1">
    <source>
        <dbReference type="ARBA" id="ARBA00004240"/>
    </source>
</evidence>
<reference evidence="8" key="1">
    <citation type="journal article" date="2019" name="Int. J. Syst. Evol. Microbiol.">
        <title>The Global Catalogue of Microorganisms (GCM) 10K type strain sequencing project: providing services to taxonomists for standard genome sequencing and annotation.</title>
        <authorList>
            <consortium name="The Broad Institute Genomics Platform"/>
            <consortium name="The Broad Institute Genome Sequencing Center for Infectious Disease"/>
            <person name="Wu L."/>
            <person name="Ma J."/>
        </authorList>
    </citation>
    <scope>NUCLEOTIDE SEQUENCE [LARGE SCALE GENOMIC DNA]</scope>
    <source>
        <strain evidence="8">CGMCC 1.15790</strain>
    </source>
</reference>
<evidence type="ECO:0000313" key="8">
    <source>
        <dbReference type="Proteomes" id="UP001596143"/>
    </source>
</evidence>
<comment type="similarity">
    <text evidence="2">Belongs to the glycosyltransferase 28 family.</text>
</comment>
<evidence type="ECO:0000259" key="6">
    <source>
        <dbReference type="Pfam" id="PF04101"/>
    </source>
</evidence>
<dbReference type="Gene3D" id="3.40.50.2000">
    <property type="entry name" value="Glycogen Phosphorylase B"/>
    <property type="match status" value="1"/>
</dbReference>
<dbReference type="PANTHER" id="PTHR12867">
    <property type="entry name" value="GLYCOSYL TRANSFERASE-RELATED"/>
    <property type="match status" value="1"/>
</dbReference>
<accession>A0ABW0U5K1</accession>
<dbReference type="NCBIfam" id="NF041548">
    <property type="entry name" value="PssE"/>
    <property type="match status" value="1"/>
</dbReference>
<name>A0ABW0U5K1_9BACI</name>
<dbReference type="InterPro" id="IPR039042">
    <property type="entry name" value="Alg13-like"/>
</dbReference>
<dbReference type="EMBL" id="JBHSPF010000022">
    <property type="protein sequence ID" value="MFC5628443.1"/>
    <property type="molecule type" value="Genomic_DNA"/>
</dbReference>
<keyword evidence="8" id="KW-1185">Reference proteome</keyword>
<keyword evidence="4" id="KW-0808">Transferase</keyword>
<evidence type="ECO:0000313" key="7">
    <source>
        <dbReference type="EMBL" id="MFC5628443.1"/>
    </source>
</evidence>